<evidence type="ECO:0000313" key="2">
    <source>
        <dbReference type="EMBL" id="CAK9070725.1"/>
    </source>
</evidence>
<proteinExistence type="predicted"/>
<keyword evidence="3" id="KW-1185">Reference proteome</keyword>
<feature type="compositionally biased region" description="Basic residues" evidence="1">
    <location>
        <begin position="92"/>
        <end position="101"/>
    </location>
</feature>
<comment type="caution">
    <text evidence="2">The sequence shown here is derived from an EMBL/GenBank/DDBJ whole genome shotgun (WGS) entry which is preliminary data.</text>
</comment>
<dbReference type="EMBL" id="CAXAMN010022551">
    <property type="protein sequence ID" value="CAK9070725.1"/>
    <property type="molecule type" value="Genomic_DNA"/>
</dbReference>
<sequence>MPGGSMKHGESPGMGKSSSRDWMGVGQWEHLLGHEYQCKRRQDNDGITDGSTDHSGLGFGIVAVVFSDRPVSQKWSGCLPYDVLGSPAKAVRARSKRKKTHSSGLARTEKSGYGWTQLL</sequence>
<accession>A0ABP0P3W6</accession>
<reference evidence="2 3" key="1">
    <citation type="submission" date="2024-02" db="EMBL/GenBank/DDBJ databases">
        <authorList>
            <person name="Chen Y."/>
            <person name="Shah S."/>
            <person name="Dougan E. K."/>
            <person name="Thang M."/>
            <person name="Chan C."/>
        </authorList>
    </citation>
    <scope>NUCLEOTIDE SEQUENCE [LARGE SCALE GENOMIC DNA]</scope>
</reference>
<name>A0ABP0P3W6_9DINO</name>
<protein>
    <submittedName>
        <fullName evidence="2">Uncharacterized protein</fullName>
    </submittedName>
</protein>
<gene>
    <name evidence="2" type="ORF">CCMP2556_LOCUS34791</name>
</gene>
<feature type="region of interest" description="Disordered" evidence="1">
    <location>
        <begin position="92"/>
        <end position="119"/>
    </location>
</feature>
<evidence type="ECO:0000313" key="3">
    <source>
        <dbReference type="Proteomes" id="UP001642484"/>
    </source>
</evidence>
<evidence type="ECO:0000256" key="1">
    <source>
        <dbReference type="SAM" id="MobiDB-lite"/>
    </source>
</evidence>
<organism evidence="2 3">
    <name type="scientific">Durusdinium trenchii</name>
    <dbReference type="NCBI Taxonomy" id="1381693"/>
    <lineage>
        <taxon>Eukaryota</taxon>
        <taxon>Sar</taxon>
        <taxon>Alveolata</taxon>
        <taxon>Dinophyceae</taxon>
        <taxon>Suessiales</taxon>
        <taxon>Symbiodiniaceae</taxon>
        <taxon>Durusdinium</taxon>
    </lineage>
</organism>
<dbReference type="Proteomes" id="UP001642484">
    <property type="component" value="Unassembled WGS sequence"/>
</dbReference>
<feature type="region of interest" description="Disordered" evidence="1">
    <location>
        <begin position="1"/>
        <end position="21"/>
    </location>
</feature>